<dbReference type="AlphaFoldDB" id="A0A2Z5ZGN6"/>
<name>A0A2Z5ZGN6_9PROT</name>
<organism evidence="1 2">
    <name type="scientific">Acetobacter orientalis</name>
    <dbReference type="NCBI Taxonomy" id="146474"/>
    <lineage>
        <taxon>Bacteria</taxon>
        <taxon>Pseudomonadati</taxon>
        <taxon>Pseudomonadota</taxon>
        <taxon>Alphaproteobacteria</taxon>
        <taxon>Acetobacterales</taxon>
        <taxon>Acetobacteraceae</taxon>
        <taxon>Acetobacter</taxon>
    </lineage>
</organism>
<evidence type="ECO:0000313" key="2">
    <source>
        <dbReference type="Proteomes" id="UP000270034"/>
    </source>
</evidence>
<dbReference type="KEGG" id="aot:AcetOri_orf02279"/>
<accession>A0A2Z5ZGN6</accession>
<sequence>MQRISFALEKGKQTQQHHALNTQELVANVDALICRVRDTLAQTAGTEEK</sequence>
<gene>
    <name evidence="1" type="ORF">AcetOrient_orf02279</name>
</gene>
<proteinExistence type="predicted"/>
<protein>
    <submittedName>
        <fullName evidence="1">Uncharacterized protein</fullName>
    </submittedName>
</protein>
<dbReference type="EMBL" id="AP018515">
    <property type="protein sequence ID" value="BBC79864.1"/>
    <property type="molecule type" value="Genomic_DNA"/>
</dbReference>
<evidence type="ECO:0000313" key="1">
    <source>
        <dbReference type="EMBL" id="BBC79864.1"/>
    </source>
</evidence>
<dbReference type="Proteomes" id="UP000270034">
    <property type="component" value="Chromosome"/>
</dbReference>
<reference evidence="1 2" key="1">
    <citation type="submission" date="2018-02" db="EMBL/GenBank/DDBJ databases">
        <title>Acetobacter orientalis genome.</title>
        <authorList>
            <person name="Nakashima N."/>
            <person name="Tamura T."/>
        </authorList>
    </citation>
    <scope>NUCLEOTIDE SEQUENCE [LARGE SCALE GENOMIC DNA]</scope>
    <source>
        <strain evidence="1 2">FAN1</strain>
    </source>
</reference>